<dbReference type="AlphaFoldDB" id="A0AA44CIQ5"/>
<evidence type="ECO:0000313" key="1">
    <source>
        <dbReference type="EMBL" id="NIL21533.1"/>
    </source>
</evidence>
<dbReference type="Proteomes" id="UP000712947">
    <property type="component" value="Unassembled WGS sequence"/>
</dbReference>
<reference evidence="1" key="1">
    <citation type="submission" date="2020-03" db="EMBL/GenBank/DDBJ databases">
        <authorList>
            <person name="Kislichkina A."/>
            <person name="Dentovskaya S."/>
            <person name="Shaikhutdinov R."/>
            <person name="Ivanov S."/>
            <person name="Sizova A."/>
            <person name="Solomentsev V."/>
            <person name="Bogun A."/>
        </authorList>
    </citation>
    <scope>NUCLEOTIDE SEQUENCE</scope>
    <source>
        <strain evidence="1">SCPM-O-B-7610</strain>
    </source>
</reference>
<dbReference type="RefSeq" id="WP_167311653.1">
    <property type="nucleotide sequence ID" value="NZ_CAWPGR010000012.1"/>
</dbReference>
<gene>
    <name evidence="1" type="ORF">HB991_03205</name>
</gene>
<accession>A0AA44CIQ5</accession>
<sequence length="61" mass="6411">MANKNALELASIFNDIANLLDAAERLRIYGGDGEHIAAEIIGFVMGLAANGANKAQEASHE</sequence>
<comment type="caution">
    <text evidence="1">The sequence shown here is derived from an EMBL/GenBank/DDBJ whole genome shotgun (WGS) entry which is preliminary data.</text>
</comment>
<dbReference type="EMBL" id="JAASAI010000002">
    <property type="protein sequence ID" value="NIL21533.1"/>
    <property type="molecule type" value="Genomic_DNA"/>
</dbReference>
<protein>
    <submittedName>
        <fullName evidence="1">Uncharacterized protein</fullName>
    </submittedName>
</protein>
<organism evidence="1 2">
    <name type="scientific">Yersinia mollaretii</name>
    <dbReference type="NCBI Taxonomy" id="33060"/>
    <lineage>
        <taxon>Bacteria</taxon>
        <taxon>Pseudomonadati</taxon>
        <taxon>Pseudomonadota</taxon>
        <taxon>Gammaproteobacteria</taxon>
        <taxon>Enterobacterales</taxon>
        <taxon>Yersiniaceae</taxon>
        <taxon>Yersinia</taxon>
    </lineage>
</organism>
<proteinExistence type="predicted"/>
<name>A0AA44CIQ5_YERMO</name>
<evidence type="ECO:0000313" key="2">
    <source>
        <dbReference type="Proteomes" id="UP000712947"/>
    </source>
</evidence>